<name>A0AAX0W3J0_9PSED</name>
<accession>A0AAX0W3J0</accession>
<evidence type="ECO:0000313" key="1">
    <source>
        <dbReference type="EMBL" id="PLV21166.1"/>
    </source>
</evidence>
<dbReference type="Proteomes" id="UP000234878">
    <property type="component" value="Unassembled WGS sequence"/>
</dbReference>
<dbReference type="Proteomes" id="UP000234839">
    <property type="component" value="Unassembled WGS sequence"/>
</dbReference>
<evidence type="ECO:0000313" key="3">
    <source>
        <dbReference type="Proteomes" id="UP000234839"/>
    </source>
</evidence>
<dbReference type="RefSeq" id="WP_102081106.1">
    <property type="nucleotide sequence ID" value="NZ_JAMYBG010000002.1"/>
</dbReference>
<proteinExistence type="predicted"/>
<sequence>MSTQPKRYDTLVIENSTSSTVPKEAAGGRVVSWASGHAIAESSAYEAFVDELIGGAFLDLEEALAAAQEAQEKAERQREHGYD</sequence>
<evidence type="ECO:0000313" key="4">
    <source>
        <dbReference type="Proteomes" id="UP000234878"/>
    </source>
</evidence>
<dbReference type="EMBL" id="PJCQ01000001">
    <property type="protein sequence ID" value="PLV21166.1"/>
    <property type="molecule type" value="Genomic_DNA"/>
</dbReference>
<organism evidence="1 4">
    <name type="scientific">Pseudomonas guariconensis</name>
    <dbReference type="NCBI Taxonomy" id="1288410"/>
    <lineage>
        <taxon>Bacteria</taxon>
        <taxon>Pseudomonadati</taxon>
        <taxon>Pseudomonadota</taxon>
        <taxon>Gammaproteobacteria</taxon>
        <taxon>Pseudomonadales</taxon>
        <taxon>Pseudomonadaceae</taxon>
        <taxon>Pseudomonas</taxon>
    </lineage>
</organism>
<gene>
    <name evidence="1" type="ORF">CXG49_01070</name>
    <name evidence="2" type="ORF">CXG53_01070</name>
</gene>
<reference evidence="3 4" key="1">
    <citation type="submission" date="2017-12" db="EMBL/GenBank/DDBJ databases">
        <title>Detection of the carbapenemase gene blaVIM-5 in members of the Pseudomonas putida group isolated from polluted Nigerian wetlands.</title>
        <authorList>
            <person name="Adelowo O."/>
            <person name="Vollmers J."/>
            <person name="Maeusezahl I."/>
            <person name="Kaster A.-K."/>
            <person name="Mueller J.A."/>
        </authorList>
    </citation>
    <scope>NUCLEOTIDE SEQUENCE [LARGE SCALE GENOMIC DNA]</scope>
    <source>
        <strain evidence="2 3">MR119</strain>
        <strain evidence="1 4">MR144</strain>
    </source>
</reference>
<evidence type="ECO:0000313" key="2">
    <source>
        <dbReference type="EMBL" id="PLV26044.1"/>
    </source>
</evidence>
<dbReference type="EMBL" id="PJCP01000001">
    <property type="protein sequence ID" value="PLV26044.1"/>
    <property type="molecule type" value="Genomic_DNA"/>
</dbReference>
<dbReference type="AlphaFoldDB" id="A0AAX0W3J0"/>
<protein>
    <submittedName>
        <fullName evidence="1">Uncharacterized protein</fullName>
    </submittedName>
</protein>
<keyword evidence="3" id="KW-1185">Reference proteome</keyword>
<comment type="caution">
    <text evidence="1">The sequence shown here is derived from an EMBL/GenBank/DDBJ whole genome shotgun (WGS) entry which is preliminary data.</text>
</comment>